<dbReference type="GO" id="GO:0016746">
    <property type="term" value="F:acyltransferase activity"/>
    <property type="evidence" value="ECO:0007669"/>
    <property type="project" value="UniProtKB-KW"/>
</dbReference>
<accession>A0A2N6SF61</accession>
<dbReference type="RefSeq" id="WP_102189675.1">
    <property type="nucleotide sequence ID" value="NZ_PNGT01000003.1"/>
</dbReference>
<dbReference type="PANTHER" id="PTHR36934:SF1">
    <property type="entry name" value="THIOESTERASE DOMAIN-CONTAINING PROTEIN"/>
    <property type="match status" value="1"/>
</dbReference>
<dbReference type="PANTHER" id="PTHR36934">
    <property type="entry name" value="BLR0278 PROTEIN"/>
    <property type="match status" value="1"/>
</dbReference>
<organism evidence="4 5">
    <name type="scientific">Gemella sanguinis</name>
    <dbReference type="NCBI Taxonomy" id="84135"/>
    <lineage>
        <taxon>Bacteria</taxon>
        <taxon>Bacillati</taxon>
        <taxon>Bacillota</taxon>
        <taxon>Bacilli</taxon>
        <taxon>Bacillales</taxon>
        <taxon>Gemellaceae</taxon>
        <taxon>Gemella</taxon>
    </lineage>
</organism>
<dbReference type="Proteomes" id="UP000235670">
    <property type="component" value="Unassembled WGS sequence"/>
</dbReference>
<keyword evidence="4" id="KW-0012">Acyltransferase</keyword>
<feature type="binding site" evidence="2">
    <location>
        <position position="113"/>
    </location>
    <ligand>
        <name>substrate</name>
    </ligand>
</feature>
<evidence type="ECO:0000256" key="1">
    <source>
        <dbReference type="PIRSR" id="PIRSR014972-1"/>
    </source>
</evidence>
<dbReference type="EMBL" id="PNGT01000003">
    <property type="protein sequence ID" value="PMC52576.1"/>
    <property type="molecule type" value="Genomic_DNA"/>
</dbReference>
<evidence type="ECO:0000313" key="5">
    <source>
        <dbReference type="Proteomes" id="UP000235670"/>
    </source>
</evidence>
<feature type="active site" evidence="1">
    <location>
        <position position="42"/>
    </location>
</feature>
<dbReference type="Pfam" id="PF22636">
    <property type="entry name" value="FlK"/>
    <property type="match status" value="1"/>
</dbReference>
<dbReference type="AlphaFoldDB" id="A0A2N6SF61"/>
<name>A0A2N6SF61_9BACL</name>
<proteinExistence type="predicted"/>
<reference evidence="4 5" key="1">
    <citation type="submission" date="2017-09" db="EMBL/GenBank/DDBJ databases">
        <title>Bacterial strain isolated from the female urinary microbiota.</title>
        <authorList>
            <person name="Thomas-White K."/>
            <person name="Kumar N."/>
            <person name="Forster S."/>
            <person name="Putonti C."/>
            <person name="Lawley T."/>
            <person name="Wolfe A.J."/>
        </authorList>
    </citation>
    <scope>NUCLEOTIDE SEQUENCE [LARGE SCALE GENOMIC DNA]</scope>
    <source>
        <strain evidence="4 5">UMB0186</strain>
    </source>
</reference>
<protein>
    <submittedName>
        <fullName evidence="4">Dihydrolipoamide acyltransferase</fullName>
    </submittedName>
</protein>
<dbReference type="STRING" id="84135.GCA_001052115_00243"/>
<dbReference type="Gene3D" id="3.10.129.10">
    <property type="entry name" value="Hotdog Thioesterase"/>
    <property type="match status" value="1"/>
</dbReference>
<dbReference type="SUPFAM" id="SSF54637">
    <property type="entry name" value="Thioesterase/thiol ester dehydrase-isomerase"/>
    <property type="match status" value="1"/>
</dbReference>
<feature type="domain" description="Fluoroacetyl-CoA-specific thioesterase-like" evidence="3">
    <location>
        <begin position="16"/>
        <end position="118"/>
    </location>
</feature>
<feature type="binding site" evidence="2">
    <location>
        <position position="61"/>
    </location>
    <ligand>
        <name>substrate</name>
    </ligand>
</feature>
<dbReference type="OrthoDB" id="6902891at2"/>
<feature type="active site" evidence="1">
    <location>
        <position position="68"/>
    </location>
</feature>
<dbReference type="InterPro" id="IPR029069">
    <property type="entry name" value="HotDog_dom_sf"/>
</dbReference>
<keyword evidence="4" id="KW-0808">Transferase</keyword>
<feature type="active site" evidence="1">
    <location>
        <position position="34"/>
    </location>
</feature>
<comment type="caution">
    <text evidence="4">The sequence shown here is derived from an EMBL/GenBank/DDBJ whole genome shotgun (WGS) entry which is preliminary data.</text>
</comment>
<evidence type="ECO:0000256" key="2">
    <source>
        <dbReference type="PIRSR" id="PIRSR014972-2"/>
    </source>
</evidence>
<dbReference type="PIRSF" id="PIRSF014972">
    <property type="entry name" value="FlK"/>
    <property type="match status" value="1"/>
</dbReference>
<evidence type="ECO:0000313" key="4">
    <source>
        <dbReference type="EMBL" id="PMC52576.1"/>
    </source>
</evidence>
<dbReference type="InterPro" id="IPR025540">
    <property type="entry name" value="FlK"/>
</dbReference>
<sequence>MNIQLDKVFEESYVIKNENSAENMGSGDLAVLSTPSLVAFMENAAKNYLNKFLPEEMGSVGSNININHIAPTLIGNSITVRGKITEVIKEKIIKFSIEAYEKDKKIGEAEHTRVIINNTKFLEKLNN</sequence>
<gene>
    <name evidence="4" type="ORF">CJ218_03825</name>
</gene>
<dbReference type="InterPro" id="IPR054485">
    <property type="entry name" value="FlK-like_dom"/>
</dbReference>
<evidence type="ECO:0000259" key="3">
    <source>
        <dbReference type="Pfam" id="PF22636"/>
    </source>
</evidence>
<feature type="binding site" evidence="2">
    <location>
        <position position="61"/>
    </location>
    <ligand>
        <name>CoA</name>
        <dbReference type="ChEBI" id="CHEBI:57287"/>
    </ligand>
</feature>